<gene>
    <name evidence="3" type="ORF">NDR86_11735</name>
</gene>
<evidence type="ECO:0000259" key="2">
    <source>
        <dbReference type="Pfam" id="PF03795"/>
    </source>
</evidence>
<dbReference type="AlphaFoldDB" id="A0A9X2IXR1"/>
<reference evidence="3" key="1">
    <citation type="submission" date="2022-06" db="EMBL/GenBank/DDBJ databases">
        <title>Novel species in genus nocardia.</title>
        <authorList>
            <person name="Li F."/>
        </authorList>
    </citation>
    <scope>NUCLEOTIDE SEQUENCE</scope>
    <source>
        <strain evidence="3">CDC141</strain>
    </source>
</reference>
<protein>
    <submittedName>
        <fullName evidence="3">YciI family protein</fullName>
    </submittedName>
</protein>
<dbReference type="RefSeq" id="WP_251911586.1">
    <property type="nucleotide sequence ID" value="NZ_JAMRXG010000004.1"/>
</dbReference>
<dbReference type="Proteomes" id="UP001139157">
    <property type="component" value="Unassembled WGS sequence"/>
</dbReference>
<comment type="similarity">
    <text evidence="1">Belongs to the YciI family.</text>
</comment>
<dbReference type="PANTHER" id="PTHR37828">
    <property type="entry name" value="GSR2449 PROTEIN"/>
    <property type="match status" value="1"/>
</dbReference>
<organism evidence="3 4">
    <name type="scientific">Nocardia pulmonis</name>
    <dbReference type="NCBI Taxonomy" id="2951408"/>
    <lineage>
        <taxon>Bacteria</taxon>
        <taxon>Bacillati</taxon>
        <taxon>Actinomycetota</taxon>
        <taxon>Actinomycetes</taxon>
        <taxon>Mycobacteriales</taxon>
        <taxon>Nocardiaceae</taxon>
        <taxon>Nocardia</taxon>
    </lineage>
</organism>
<evidence type="ECO:0000313" key="4">
    <source>
        <dbReference type="Proteomes" id="UP001139157"/>
    </source>
</evidence>
<keyword evidence="4" id="KW-1185">Reference proteome</keyword>
<dbReference type="EMBL" id="JAMRXG010000004">
    <property type="protein sequence ID" value="MCM6774145.1"/>
    <property type="molecule type" value="Genomic_DNA"/>
</dbReference>
<sequence length="94" mass="10346">MALFAVHYTYSEATAARRAEHRPEHRGWLSSLVEQGVVLTSGPYQDGSGALIVFRAEDGESMGKLLAQDPFAQHGLIDAVRFVEWQPVLGAFTE</sequence>
<accession>A0A9X2IXR1</accession>
<dbReference type="Pfam" id="PF03795">
    <property type="entry name" value="YCII"/>
    <property type="match status" value="1"/>
</dbReference>
<proteinExistence type="inferred from homology"/>
<name>A0A9X2IXR1_9NOCA</name>
<evidence type="ECO:0000313" key="3">
    <source>
        <dbReference type="EMBL" id="MCM6774145.1"/>
    </source>
</evidence>
<dbReference type="SUPFAM" id="SSF54909">
    <property type="entry name" value="Dimeric alpha+beta barrel"/>
    <property type="match status" value="1"/>
</dbReference>
<dbReference type="InterPro" id="IPR005545">
    <property type="entry name" value="YCII"/>
</dbReference>
<dbReference type="PANTHER" id="PTHR37828:SF1">
    <property type="entry name" value="YCII-RELATED DOMAIN-CONTAINING PROTEIN"/>
    <property type="match status" value="1"/>
</dbReference>
<dbReference type="InterPro" id="IPR011008">
    <property type="entry name" value="Dimeric_a/b-barrel"/>
</dbReference>
<comment type="caution">
    <text evidence="3">The sequence shown here is derived from an EMBL/GenBank/DDBJ whole genome shotgun (WGS) entry which is preliminary data.</text>
</comment>
<dbReference type="Gene3D" id="3.30.70.1060">
    <property type="entry name" value="Dimeric alpha+beta barrel"/>
    <property type="match status" value="1"/>
</dbReference>
<feature type="domain" description="YCII-related" evidence="2">
    <location>
        <begin position="3"/>
        <end position="85"/>
    </location>
</feature>
<evidence type="ECO:0000256" key="1">
    <source>
        <dbReference type="ARBA" id="ARBA00007689"/>
    </source>
</evidence>